<dbReference type="GO" id="GO:0016705">
    <property type="term" value="F:oxidoreductase activity, acting on paired donors, with incorporation or reduction of molecular oxygen"/>
    <property type="evidence" value="ECO:0007669"/>
    <property type="project" value="InterPro"/>
</dbReference>
<organism evidence="10 11">
    <name type="scientific">Aspergillus nomiae NRRL (strain ATCC 15546 / NRRL 13137 / CBS 260.88 / M93)</name>
    <dbReference type="NCBI Taxonomy" id="1509407"/>
    <lineage>
        <taxon>Eukaryota</taxon>
        <taxon>Fungi</taxon>
        <taxon>Dikarya</taxon>
        <taxon>Ascomycota</taxon>
        <taxon>Pezizomycotina</taxon>
        <taxon>Eurotiomycetes</taxon>
        <taxon>Eurotiomycetidae</taxon>
        <taxon>Eurotiales</taxon>
        <taxon>Aspergillaceae</taxon>
        <taxon>Aspergillus</taxon>
        <taxon>Aspergillus subgen. Circumdati</taxon>
    </lineage>
</organism>
<dbReference type="AlphaFoldDB" id="A0A0L1J1J6"/>
<reference evidence="10 11" key="1">
    <citation type="submission" date="2014-06" db="EMBL/GenBank/DDBJ databases">
        <title>The Genome of the Aflatoxigenic Filamentous Fungus Aspergillus nomius.</title>
        <authorList>
            <person name="Moore M.G."/>
            <person name="Shannon B.M."/>
            <person name="Brian M.M."/>
        </authorList>
    </citation>
    <scope>NUCLEOTIDE SEQUENCE [LARGE SCALE GENOMIC DNA]</scope>
    <source>
        <strain evidence="10 11">NRRL 13137</strain>
    </source>
</reference>
<keyword evidence="9" id="KW-1133">Transmembrane helix</keyword>
<evidence type="ECO:0000256" key="6">
    <source>
        <dbReference type="ARBA" id="ARBA00023033"/>
    </source>
</evidence>
<dbReference type="InterPro" id="IPR001128">
    <property type="entry name" value="Cyt_P450"/>
</dbReference>
<sequence length="541" mass="61392">MFLRSLSALPVLAGLSGVSVHHLLYRHGEWDLKGVDMVIFYIILTLGLIALQCSSILPPTEVLQRPNWALDIVKYHILGVYTSMLLYRAAFHRLNRFPGPFLARLSNLYVTSLVAKKLRLFEETEKLHEKYGDYVRIGPTELSIRDPAAVKLIYGSSAKVSKGVWYTCSEPRVSLETVRDKKVHAMQRKVWDHGFSSQALENYEPRLSYYATQLVHAIDSHLGQSMNMTQWFTYFSFDVMGDLAFGKGFNMLAEAKDQYFLTQLHGNMKAIGLTSHLSWIFPFFKRIPGLNAGYLKNLQWLGEQVDRRIKNPPDSPDIFSWVLQGYEKGPKTKQDYANLTCDAELICVAGSDTTSATMINMFFHFAKDQALYKTLQAELDELKDLTQESLKKVKLLEAVINETLRLHPAVPSGLQRLTPPEGLQINDTYIPGDVTVCIPMHALFRDERAFAQPTEFIPERWTTRPELVKDPSAFFPFGGGSYVCAGKQLAMMEIRRVIAEILTRYNVTFAPDHSDDAFLDDTVDAFTAVPGPVKLIFKKRQ</sequence>
<dbReference type="InterPro" id="IPR050121">
    <property type="entry name" value="Cytochrome_P450_monoxygenase"/>
</dbReference>
<dbReference type="RefSeq" id="XP_015406540.1">
    <property type="nucleotide sequence ID" value="XM_015551756.1"/>
</dbReference>
<dbReference type="OrthoDB" id="6692864at2759"/>
<dbReference type="Proteomes" id="UP000037505">
    <property type="component" value="Unassembled WGS sequence"/>
</dbReference>
<keyword evidence="11" id="KW-1185">Reference proteome</keyword>
<evidence type="ECO:0000256" key="2">
    <source>
        <dbReference type="ARBA" id="ARBA00010617"/>
    </source>
</evidence>
<dbReference type="EMBL" id="JNOM01000149">
    <property type="protein sequence ID" value="KNG85617.1"/>
    <property type="molecule type" value="Genomic_DNA"/>
</dbReference>
<protein>
    <submittedName>
        <fullName evidence="10">Putative cytochrome P450 oxidoreductase</fullName>
    </submittedName>
</protein>
<dbReference type="GO" id="GO:0004497">
    <property type="term" value="F:monooxygenase activity"/>
    <property type="evidence" value="ECO:0007669"/>
    <property type="project" value="UniProtKB-KW"/>
</dbReference>
<evidence type="ECO:0000256" key="7">
    <source>
        <dbReference type="PIRSR" id="PIRSR602401-1"/>
    </source>
</evidence>
<accession>A0A0L1J1J6</accession>
<comment type="cofactor">
    <cofactor evidence="1 7">
        <name>heme</name>
        <dbReference type="ChEBI" id="CHEBI:30413"/>
    </cofactor>
</comment>
<dbReference type="PRINTS" id="PR00463">
    <property type="entry name" value="EP450I"/>
</dbReference>
<keyword evidence="9" id="KW-0472">Membrane</keyword>
<dbReference type="InterPro" id="IPR002401">
    <property type="entry name" value="Cyt_P450_E_grp-I"/>
</dbReference>
<dbReference type="GO" id="GO:0005506">
    <property type="term" value="F:iron ion binding"/>
    <property type="evidence" value="ECO:0007669"/>
    <property type="project" value="InterPro"/>
</dbReference>
<dbReference type="PANTHER" id="PTHR24305">
    <property type="entry name" value="CYTOCHROME P450"/>
    <property type="match status" value="1"/>
</dbReference>
<evidence type="ECO:0000256" key="5">
    <source>
        <dbReference type="ARBA" id="ARBA00023004"/>
    </source>
</evidence>
<evidence type="ECO:0000313" key="11">
    <source>
        <dbReference type="Proteomes" id="UP000037505"/>
    </source>
</evidence>
<dbReference type="CDD" id="cd11061">
    <property type="entry name" value="CYP67-like"/>
    <property type="match status" value="1"/>
</dbReference>
<dbReference type="Gene3D" id="1.10.630.10">
    <property type="entry name" value="Cytochrome P450"/>
    <property type="match status" value="1"/>
</dbReference>
<dbReference type="GeneID" id="26808304"/>
<keyword evidence="8" id="KW-0175">Coiled coil</keyword>
<evidence type="ECO:0000256" key="8">
    <source>
        <dbReference type="SAM" id="Coils"/>
    </source>
</evidence>
<keyword evidence="3 7" id="KW-0479">Metal-binding</keyword>
<feature type="coiled-coil region" evidence="8">
    <location>
        <begin position="365"/>
        <end position="392"/>
    </location>
</feature>
<keyword evidence="5 7" id="KW-0408">Iron</keyword>
<dbReference type="Pfam" id="PF00067">
    <property type="entry name" value="p450"/>
    <property type="match status" value="1"/>
</dbReference>
<feature type="transmembrane region" description="Helical" evidence="9">
    <location>
        <begin position="72"/>
        <end position="91"/>
    </location>
</feature>
<evidence type="ECO:0000313" key="10">
    <source>
        <dbReference type="EMBL" id="KNG85617.1"/>
    </source>
</evidence>
<keyword evidence="4" id="KW-0560">Oxidoreductase</keyword>
<comment type="caution">
    <text evidence="10">The sequence shown here is derived from an EMBL/GenBank/DDBJ whole genome shotgun (WGS) entry which is preliminary data.</text>
</comment>
<evidence type="ECO:0000256" key="4">
    <source>
        <dbReference type="ARBA" id="ARBA00023002"/>
    </source>
</evidence>
<dbReference type="PANTHER" id="PTHR24305:SF187">
    <property type="entry name" value="P450, PUTATIVE (EUROFUNG)-RELATED"/>
    <property type="match status" value="1"/>
</dbReference>
<evidence type="ECO:0000256" key="1">
    <source>
        <dbReference type="ARBA" id="ARBA00001971"/>
    </source>
</evidence>
<keyword evidence="6" id="KW-0503">Monooxygenase</keyword>
<evidence type="ECO:0000256" key="3">
    <source>
        <dbReference type="ARBA" id="ARBA00022723"/>
    </source>
</evidence>
<dbReference type="PRINTS" id="PR00385">
    <property type="entry name" value="P450"/>
</dbReference>
<keyword evidence="7" id="KW-0349">Heme</keyword>
<dbReference type="STRING" id="1509407.A0A0L1J1J6"/>
<feature type="transmembrane region" description="Helical" evidence="9">
    <location>
        <begin position="37"/>
        <end position="57"/>
    </location>
</feature>
<dbReference type="InterPro" id="IPR036396">
    <property type="entry name" value="Cyt_P450_sf"/>
</dbReference>
<dbReference type="GO" id="GO:0020037">
    <property type="term" value="F:heme binding"/>
    <property type="evidence" value="ECO:0007669"/>
    <property type="project" value="InterPro"/>
</dbReference>
<keyword evidence="9" id="KW-0812">Transmembrane</keyword>
<name>A0A0L1J1J6_ASPN3</name>
<gene>
    <name evidence="10" type="ORF">ANOM_006500</name>
</gene>
<proteinExistence type="inferred from homology"/>
<comment type="similarity">
    <text evidence="2">Belongs to the cytochrome P450 family.</text>
</comment>
<dbReference type="SUPFAM" id="SSF48264">
    <property type="entry name" value="Cytochrome P450"/>
    <property type="match status" value="1"/>
</dbReference>
<feature type="binding site" description="axial binding residue" evidence="7">
    <location>
        <position position="484"/>
    </location>
    <ligand>
        <name>heme</name>
        <dbReference type="ChEBI" id="CHEBI:30413"/>
    </ligand>
    <ligandPart>
        <name>Fe</name>
        <dbReference type="ChEBI" id="CHEBI:18248"/>
    </ligandPart>
</feature>
<evidence type="ECO:0000256" key="9">
    <source>
        <dbReference type="SAM" id="Phobius"/>
    </source>
</evidence>